<name>A0A9X3PMS5_9ACTN</name>
<gene>
    <name evidence="2" type="ORF">J2S69_002668</name>
    <name evidence="1" type="ORF">O2L01_15660</name>
</gene>
<sequence>MAFIRVPFHLVDARYQAEGGPDLGAILHAVSTIRATGRLAALNLACTWNPGGFDTETARRHALTAIYGALR</sequence>
<dbReference type="AlphaFoldDB" id="A0A9X3PMS5"/>
<dbReference type="Proteomes" id="UP001183604">
    <property type="component" value="Unassembled WGS sequence"/>
</dbReference>
<keyword evidence="4" id="KW-1185">Reference proteome</keyword>
<evidence type="ECO:0000313" key="4">
    <source>
        <dbReference type="Proteomes" id="UP001183604"/>
    </source>
</evidence>
<accession>A0A9X3PMS5</accession>
<dbReference type="Proteomes" id="UP001145799">
    <property type="component" value="Unassembled WGS sequence"/>
</dbReference>
<comment type="caution">
    <text evidence="1">The sequence shown here is derived from an EMBL/GenBank/DDBJ whole genome shotgun (WGS) entry which is preliminary data.</text>
</comment>
<reference evidence="1" key="1">
    <citation type="submission" date="2022-12" db="EMBL/GenBank/DDBJ databases">
        <title>Gycomyces niveus sp.nov., a novel actinomycete isolated from soil in Shouguang.</title>
        <authorList>
            <person name="Yang X."/>
        </authorList>
    </citation>
    <scope>NUCLEOTIDE SEQUENCE</scope>
    <source>
        <strain evidence="1">DSM 44724</strain>
    </source>
</reference>
<dbReference type="EMBL" id="JAVDYD010000001">
    <property type="protein sequence ID" value="MDR7338949.1"/>
    <property type="molecule type" value="Genomic_DNA"/>
</dbReference>
<evidence type="ECO:0000313" key="1">
    <source>
        <dbReference type="EMBL" id="MDA1386433.1"/>
    </source>
</evidence>
<dbReference type="EMBL" id="JAPZVQ010000009">
    <property type="protein sequence ID" value="MDA1386433.1"/>
    <property type="molecule type" value="Genomic_DNA"/>
</dbReference>
<proteinExistence type="predicted"/>
<dbReference type="RefSeq" id="WP_270122900.1">
    <property type="nucleotide sequence ID" value="NZ_BAAAOM010000004.1"/>
</dbReference>
<evidence type="ECO:0000313" key="3">
    <source>
        <dbReference type="Proteomes" id="UP001145799"/>
    </source>
</evidence>
<organism evidence="1 3">
    <name type="scientific">Glycomyces lechevalierae</name>
    <dbReference type="NCBI Taxonomy" id="256034"/>
    <lineage>
        <taxon>Bacteria</taxon>
        <taxon>Bacillati</taxon>
        <taxon>Actinomycetota</taxon>
        <taxon>Actinomycetes</taxon>
        <taxon>Glycomycetales</taxon>
        <taxon>Glycomycetaceae</taxon>
        <taxon>Glycomyces</taxon>
    </lineage>
</organism>
<evidence type="ECO:0000313" key="2">
    <source>
        <dbReference type="EMBL" id="MDR7338949.1"/>
    </source>
</evidence>
<protein>
    <submittedName>
        <fullName evidence="1">Uncharacterized protein</fullName>
    </submittedName>
</protein>
<reference evidence="2 4" key="2">
    <citation type="submission" date="2023-07" db="EMBL/GenBank/DDBJ databases">
        <title>Sequencing the genomes of 1000 actinobacteria strains.</title>
        <authorList>
            <person name="Klenk H.-P."/>
        </authorList>
    </citation>
    <scope>NUCLEOTIDE SEQUENCE [LARGE SCALE GENOMIC DNA]</scope>
    <source>
        <strain evidence="2 4">DSM 44724</strain>
    </source>
</reference>